<evidence type="ECO:0000313" key="2">
    <source>
        <dbReference type="EMBL" id="KAF3505443.1"/>
    </source>
</evidence>
<organism evidence="2 3">
    <name type="scientific">Brassica cretica</name>
    <name type="common">Mustard</name>
    <dbReference type="NCBI Taxonomy" id="69181"/>
    <lineage>
        <taxon>Eukaryota</taxon>
        <taxon>Viridiplantae</taxon>
        <taxon>Streptophyta</taxon>
        <taxon>Embryophyta</taxon>
        <taxon>Tracheophyta</taxon>
        <taxon>Spermatophyta</taxon>
        <taxon>Magnoliopsida</taxon>
        <taxon>eudicotyledons</taxon>
        <taxon>Gunneridae</taxon>
        <taxon>Pentapetalae</taxon>
        <taxon>rosids</taxon>
        <taxon>malvids</taxon>
        <taxon>Brassicales</taxon>
        <taxon>Brassicaceae</taxon>
        <taxon>Brassiceae</taxon>
        <taxon>Brassica</taxon>
    </lineage>
</organism>
<evidence type="ECO:0000313" key="3">
    <source>
        <dbReference type="Proteomes" id="UP000266723"/>
    </source>
</evidence>
<dbReference type="EMBL" id="QGKV02001668">
    <property type="protein sequence ID" value="KAF3505443.1"/>
    <property type="molecule type" value="Genomic_DNA"/>
</dbReference>
<feature type="compositionally biased region" description="Acidic residues" evidence="1">
    <location>
        <begin position="64"/>
        <end position="75"/>
    </location>
</feature>
<evidence type="ECO:0000256" key="1">
    <source>
        <dbReference type="SAM" id="MobiDB-lite"/>
    </source>
</evidence>
<proteinExistence type="predicted"/>
<reference evidence="2 3" key="1">
    <citation type="journal article" date="2020" name="BMC Genomics">
        <title>Intraspecific diversification of the crop wild relative Brassica cretica Lam. using demographic model selection.</title>
        <authorList>
            <person name="Kioukis A."/>
            <person name="Michalopoulou V.A."/>
            <person name="Briers L."/>
            <person name="Pirintsos S."/>
            <person name="Studholme D.J."/>
            <person name="Pavlidis P."/>
            <person name="Sarris P.F."/>
        </authorList>
    </citation>
    <scope>NUCLEOTIDE SEQUENCE [LARGE SCALE GENOMIC DNA]</scope>
    <source>
        <strain evidence="3">cv. PFS-1207/04</strain>
    </source>
</reference>
<protein>
    <submittedName>
        <fullName evidence="2">Uncharacterized protein</fullName>
    </submittedName>
</protein>
<feature type="region of interest" description="Disordered" evidence="1">
    <location>
        <begin position="54"/>
        <end position="75"/>
    </location>
</feature>
<feature type="non-terminal residue" evidence="2">
    <location>
        <position position="1"/>
    </location>
</feature>
<name>A0ABQ7AMS4_BRACR</name>
<accession>A0ABQ7AMS4</accession>
<sequence length="75" mass="8975">GTGYLLALRHQTRFSDSYSDRVYFLHLQWWLWDVKVEKETRVVDPMTGRYVDAERKPPVMDNELKEDENAEDKCP</sequence>
<gene>
    <name evidence="2" type="ORF">DY000_02064410</name>
</gene>
<dbReference type="Proteomes" id="UP000266723">
    <property type="component" value="Unassembled WGS sequence"/>
</dbReference>
<keyword evidence="3" id="KW-1185">Reference proteome</keyword>
<comment type="caution">
    <text evidence="2">The sequence shown here is derived from an EMBL/GenBank/DDBJ whole genome shotgun (WGS) entry which is preliminary data.</text>
</comment>